<dbReference type="EMBL" id="NCSJ02000170">
    <property type="protein sequence ID" value="RFU28263.1"/>
    <property type="molecule type" value="Genomic_DNA"/>
</dbReference>
<keyword evidence="3" id="KW-1185">Reference proteome</keyword>
<name>A0A3E2H5C4_SCYLI</name>
<dbReference type="AlphaFoldDB" id="A0A3E2H5C4"/>
<feature type="transmembrane region" description="Helical" evidence="1">
    <location>
        <begin position="64"/>
        <end position="89"/>
    </location>
</feature>
<proteinExistence type="predicted"/>
<feature type="transmembrane region" description="Helical" evidence="1">
    <location>
        <begin position="131"/>
        <end position="152"/>
    </location>
</feature>
<dbReference type="OMA" id="IWSILVY"/>
<feature type="transmembrane region" description="Helical" evidence="1">
    <location>
        <begin position="159"/>
        <end position="180"/>
    </location>
</feature>
<feature type="transmembrane region" description="Helical" evidence="1">
    <location>
        <begin position="101"/>
        <end position="125"/>
    </location>
</feature>
<dbReference type="STRING" id="5539.A0A3E2H5C4"/>
<evidence type="ECO:0000313" key="3">
    <source>
        <dbReference type="Proteomes" id="UP000258309"/>
    </source>
</evidence>
<dbReference type="OrthoDB" id="3342455at2759"/>
<keyword evidence="1" id="KW-1133">Transmembrane helix</keyword>
<keyword evidence="1" id="KW-0812">Transmembrane</keyword>
<sequence length="291" mass="33088">MSSYNRFNPFVKQESYSPAALWSHKILTTLSWLLLVVTSFYYSLHAPDDDKVDWRHTIWEVNRIYHTAYSLNAIIVEIYWVVLFILQIGYISHLFSSNAEYVLAAANVGSHFILNNLLQFAFVMLFVRSHFIWAEVILIVNFANLVLLYLRYPSTVRFIHIPVVSAPLAWTFIAIFWNGAIAVNSDTLAADIVAYIAIWGILALGFFFLVVFKDYSIGFAFSILTAALGVKQFHLKTSPLQWIFAFAIMAALFLASLALAIPAALGKEIRFRREEPAPESEAERAPLLDDH</sequence>
<organism evidence="2 3">
    <name type="scientific">Scytalidium lignicola</name>
    <name type="common">Hyphomycete</name>
    <dbReference type="NCBI Taxonomy" id="5539"/>
    <lineage>
        <taxon>Eukaryota</taxon>
        <taxon>Fungi</taxon>
        <taxon>Dikarya</taxon>
        <taxon>Ascomycota</taxon>
        <taxon>Pezizomycotina</taxon>
        <taxon>Leotiomycetes</taxon>
        <taxon>Leotiomycetes incertae sedis</taxon>
        <taxon>Scytalidium</taxon>
    </lineage>
</organism>
<evidence type="ECO:0000256" key="1">
    <source>
        <dbReference type="SAM" id="Phobius"/>
    </source>
</evidence>
<reference evidence="2 3" key="1">
    <citation type="submission" date="2018-05" db="EMBL/GenBank/DDBJ databases">
        <title>Draft genome sequence of Scytalidium lignicola DSM 105466, a ubiquitous saprotrophic fungus.</title>
        <authorList>
            <person name="Buettner E."/>
            <person name="Gebauer A.M."/>
            <person name="Hofrichter M."/>
            <person name="Liers C."/>
            <person name="Kellner H."/>
        </authorList>
    </citation>
    <scope>NUCLEOTIDE SEQUENCE [LARGE SCALE GENOMIC DNA]</scope>
    <source>
        <strain evidence="2 3">DSM 105466</strain>
    </source>
</reference>
<gene>
    <name evidence="2" type="ORF">B7463_g8089</name>
</gene>
<keyword evidence="1" id="KW-0472">Membrane</keyword>
<feature type="transmembrane region" description="Helical" evidence="1">
    <location>
        <begin position="240"/>
        <end position="265"/>
    </location>
</feature>
<dbReference type="PANTHER" id="PTHR37992:SF1">
    <property type="entry name" value="DUF1774-DOMAIN-CONTAINING PROTEIN"/>
    <property type="match status" value="1"/>
</dbReference>
<comment type="caution">
    <text evidence="2">The sequence shown here is derived from an EMBL/GenBank/DDBJ whole genome shotgun (WGS) entry which is preliminary data.</text>
</comment>
<evidence type="ECO:0008006" key="4">
    <source>
        <dbReference type="Google" id="ProtNLM"/>
    </source>
</evidence>
<dbReference type="PANTHER" id="PTHR37992">
    <property type="entry name" value="EXPRESSED PROTEIN"/>
    <property type="match status" value="1"/>
</dbReference>
<feature type="transmembrane region" description="Helical" evidence="1">
    <location>
        <begin position="21"/>
        <end position="44"/>
    </location>
</feature>
<feature type="transmembrane region" description="Helical" evidence="1">
    <location>
        <begin position="192"/>
        <end position="212"/>
    </location>
</feature>
<protein>
    <recommendedName>
        <fullName evidence="4">DUF1774-domain-containing protein</fullName>
    </recommendedName>
</protein>
<feature type="non-terminal residue" evidence="2">
    <location>
        <position position="291"/>
    </location>
</feature>
<accession>A0A3E2H5C4</accession>
<feature type="non-terminal residue" evidence="2">
    <location>
        <position position="1"/>
    </location>
</feature>
<dbReference type="Proteomes" id="UP000258309">
    <property type="component" value="Unassembled WGS sequence"/>
</dbReference>
<dbReference type="Pfam" id="PF08611">
    <property type="entry name" value="DUF1774"/>
    <property type="match status" value="1"/>
</dbReference>
<dbReference type="InterPro" id="IPR013920">
    <property type="entry name" value="DUF1774_fun"/>
</dbReference>
<evidence type="ECO:0000313" key="2">
    <source>
        <dbReference type="EMBL" id="RFU28263.1"/>
    </source>
</evidence>